<dbReference type="GO" id="GO:0015562">
    <property type="term" value="F:efflux transmembrane transporter activity"/>
    <property type="evidence" value="ECO:0007669"/>
    <property type="project" value="TreeGrafter"/>
</dbReference>
<dbReference type="SUPFAM" id="SSF111369">
    <property type="entry name" value="HlyD-like secretion proteins"/>
    <property type="match status" value="1"/>
</dbReference>
<dbReference type="InterPro" id="IPR058637">
    <property type="entry name" value="YknX-like_C"/>
</dbReference>
<dbReference type="GO" id="GO:1990281">
    <property type="term" value="C:efflux pump complex"/>
    <property type="evidence" value="ECO:0007669"/>
    <property type="project" value="TreeGrafter"/>
</dbReference>
<evidence type="ECO:0000256" key="2">
    <source>
        <dbReference type="SAM" id="Phobius"/>
    </source>
</evidence>
<evidence type="ECO:0000256" key="1">
    <source>
        <dbReference type="ARBA" id="ARBA00009477"/>
    </source>
</evidence>
<feature type="domain" description="YknX-like C-terminal permuted SH3-like" evidence="3">
    <location>
        <begin position="332"/>
        <end position="399"/>
    </location>
</feature>
<protein>
    <submittedName>
        <fullName evidence="4">HlyD family secretion protein</fullName>
    </submittedName>
</protein>
<dbReference type="Gene3D" id="1.10.287.470">
    <property type="entry name" value="Helix hairpin bin"/>
    <property type="match status" value="1"/>
</dbReference>
<dbReference type="RefSeq" id="WP_092219951.1">
    <property type="nucleotide sequence ID" value="NZ_FNJI01000004.1"/>
</dbReference>
<dbReference type="Gene3D" id="2.40.50.100">
    <property type="match status" value="1"/>
</dbReference>
<dbReference type="NCBIfam" id="TIGR01730">
    <property type="entry name" value="RND_mfp"/>
    <property type="match status" value="1"/>
</dbReference>
<dbReference type="Gene3D" id="2.40.420.20">
    <property type="match status" value="1"/>
</dbReference>
<dbReference type="PANTHER" id="PTHR30469">
    <property type="entry name" value="MULTIDRUG RESISTANCE PROTEIN MDTA"/>
    <property type="match status" value="1"/>
</dbReference>
<reference evidence="4 5" key="1">
    <citation type="submission" date="2016-10" db="EMBL/GenBank/DDBJ databases">
        <authorList>
            <person name="de Groot N.N."/>
        </authorList>
    </citation>
    <scope>NUCLEOTIDE SEQUENCE [LARGE SCALE GENOMIC DNA]</scope>
    <source>
        <strain evidence="4 5">DSM 12130</strain>
    </source>
</reference>
<gene>
    <name evidence="4" type="ORF">SAMN05660330_00766</name>
</gene>
<dbReference type="AlphaFoldDB" id="A0A1H0LE15"/>
<evidence type="ECO:0000259" key="3">
    <source>
        <dbReference type="Pfam" id="PF25989"/>
    </source>
</evidence>
<dbReference type="Proteomes" id="UP000199073">
    <property type="component" value="Unassembled WGS sequence"/>
</dbReference>
<dbReference type="STRING" id="91360.SAMN05660330_00766"/>
<evidence type="ECO:0000313" key="4">
    <source>
        <dbReference type="EMBL" id="SDO66332.1"/>
    </source>
</evidence>
<keyword evidence="2" id="KW-0472">Membrane</keyword>
<dbReference type="Gene3D" id="2.40.30.170">
    <property type="match status" value="1"/>
</dbReference>
<feature type="transmembrane region" description="Helical" evidence="2">
    <location>
        <begin position="9"/>
        <end position="29"/>
    </location>
</feature>
<evidence type="ECO:0000313" key="5">
    <source>
        <dbReference type="Proteomes" id="UP000199073"/>
    </source>
</evidence>
<keyword evidence="5" id="KW-1185">Reference proteome</keyword>
<organism evidence="4 5">
    <name type="scientific">Desulforhopalus singaporensis</name>
    <dbReference type="NCBI Taxonomy" id="91360"/>
    <lineage>
        <taxon>Bacteria</taxon>
        <taxon>Pseudomonadati</taxon>
        <taxon>Thermodesulfobacteriota</taxon>
        <taxon>Desulfobulbia</taxon>
        <taxon>Desulfobulbales</taxon>
        <taxon>Desulfocapsaceae</taxon>
        <taxon>Desulforhopalus</taxon>
    </lineage>
</organism>
<dbReference type="InterPro" id="IPR006143">
    <property type="entry name" value="RND_pump_MFP"/>
</dbReference>
<sequence>MTSAKRGKIFWILTLVIVAGAVVVMKFWAGSMGAVSVATLVVQRGTMETYVDERARTSLEQVYHVTMPLNGRILPLQAEEGDRVMKGQVIGRVEDADWKDAQVEVQSIAATFASWLDASKAQVAAARVQYDFDKWDWERHSRLAESSAISERQTRDIKRNYLDSRVQLESSQAMYYATRAMQAVVDLLPGYVNRNFDRTVIKSPVSGTVLKRHVTNEKVMTAGEPLLEIGNLKELEVNAEILTDEAAYVHVGDRVEIYGAGLDSRRLPGVVRLIEPSGFTKVSSLGVEEQRVNVKIAFINDAAGSEQEGGLGLGLNYRVRIKIITEQKKDTITVPRTALFADSEGAWQLFKVSDGVARLTRVEIGLANDAKAEIVSGLFPGDRIVRLVQAGLEDGVKVKLVE</sequence>
<proteinExistence type="inferred from homology"/>
<dbReference type="EMBL" id="FNJI01000004">
    <property type="protein sequence ID" value="SDO66332.1"/>
    <property type="molecule type" value="Genomic_DNA"/>
</dbReference>
<comment type="similarity">
    <text evidence="1">Belongs to the membrane fusion protein (MFP) (TC 8.A.1) family.</text>
</comment>
<accession>A0A1H0LE15</accession>
<dbReference type="PANTHER" id="PTHR30469:SF15">
    <property type="entry name" value="HLYD FAMILY OF SECRETION PROTEINS"/>
    <property type="match status" value="1"/>
</dbReference>
<name>A0A1H0LE15_9BACT</name>
<keyword evidence="2" id="KW-1133">Transmembrane helix</keyword>
<dbReference type="Pfam" id="PF25989">
    <property type="entry name" value="YknX_C"/>
    <property type="match status" value="1"/>
</dbReference>
<keyword evidence="2" id="KW-0812">Transmembrane</keyword>
<dbReference type="OrthoDB" id="9791520at2"/>